<proteinExistence type="inferred from homology"/>
<evidence type="ECO:0000313" key="8">
    <source>
        <dbReference type="EMBL" id="REG10281.1"/>
    </source>
</evidence>
<dbReference type="RefSeq" id="WP_116223473.1">
    <property type="nucleotide sequence ID" value="NZ_AP018437.1"/>
</dbReference>
<feature type="chain" id="PRO_5030063652" evidence="5">
    <location>
        <begin position="25"/>
        <end position="250"/>
    </location>
</feature>
<dbReference type="OrthoDB" id="9774451at2"/>
<evidence type="ECO:0000256" key="2">
    <source>
        <dbReference type="ARBA" id="ARBA00010333"/>
    </source>
</evidence>
<reference evidence="8 9" key="1">
    <citation type="submission" date="2018-08" db="EMBL/GenBank/DDBJ databases">
        <title>Genomic Encyclopedia of Type Strains, Phase IV (KMG-IV): sequencing the most valuable type-strain genomes for metagenomic binning, comparative biology and taxonomic classification.</title>
        <authorList>
            <person name="Goeker M."/>
        </authorList>
    </citation>
    <scope>NUCLEOTIDE SEQUENCE [LARGE SCALE GENOMIC DNA]</scope>
    <source>
        <strain evidence="8 9">DSM 23923</strain>
    </source>
</reference>
<dbReference type="InterPro" id="IPR001320">
    <property type="entry name" value="Iontro_rcpt_C"/>
</dbReference>
<dbReference type="Proteomes" id="UP000256388">
    <property type="component" value="Unassembled WGS sequence"/>
</dbReference>
<dbReference type="InterPro" id="IPR001638">
    <property type="entry name" value="Solute-binding_3/MltF_N"/>
</dbReference>
<gene>
    <name evidence="8" type="ORF">DFR64_0135</name>
</gene>
<comment type="caution">
    <text evidence="8">The sequence shown here is derived from an EMBL/GenBank/DDBJ whole genome shotgun (WGS) entry which is preliminary data.</text>
</comment>
<evidence type="ECO:0000259" key="6">
    <source>
        <dbReference type="SMART" id="SM00062"/>
    </source>
</evidence>
<keyword evidence="3 5" id="KW-0732">Signal</keyword>
<dbReference type="GO" id="GO:0016020">
    <property type="term" value="C:membrane"/>
    <property type="evidence" value="ECO:0007669"/>
    <property type="project" value="InterPro"/>
</dbReference>
<dbReference type="SMART" id="SM00062">
    <property type="entry name" value="PBPb"/>
    <property type="match status" value="1"/>
</dbReference>
<dbReference type="CDD" id="cd13624">
    <property type="entry name" value="PBP2_Arg_Lys_His"/>
    <property type="match status" value="1"/>
</dbReference>
<dbReference type="SUPFAM" id="SSF53850">
    <property type="entry name" value="Periplasmic binding protein-like II"/>
    <property type="match status" value="1"/>
</dbReference>
<dbReference type="PANTHER" id="PTHR35936:SF17">
    <property type="entry name" value="ARGININE-BINDING EXTRACELLULAR PROTEIN ARTP"/>
    <property type="match status" value="1"/>
</dbReference>
<organism evidence="8 9">
    <name type="scientific">Pelolinea submarina</name>
    <dbReference type="NCBI Taxonomy" id="913107"/>
    <lineage>
        <taxon>Bacteria</taxon>
        <taxon>Bacillati</taxon>
        <taxon>Chloroflexota</taxon>
        <taxon>Anaerolineae</taxon>
        <taxon>Anaerolineales</taxon>
        <taxon>Anaerolineaceae</taxon>
        <taxon>Pelolinea</taxon>
    </lineage>
</organism>
<dbReference type="AlphaFoldDB" id="A0A347ZV02"/>
<dbReference type="GO" id="GO:0030313">
    <property type="term" value="C:cell envelope"/>
    <property type="evidence" value="ECO:0007669"/>
    <property type="project" value="UniProtKB-SubCell"/>
</dbReference>
<feature type="signal peptide" evidence="5">
    <location>
        <begin position="1"/>
        <end position="24"/>
    </location>
</feature>
<evidence type="ECO:0000256" key="1">
    <source>
        <dbReference type="ARBA" id="ARBA00004196"/>
    </source>
</evidence>
<dbReference type="PROSITE" id="PS01039">
    <property type="entry name" value="SBP_BACTERIAL_3"/>
    <property type="match status" value="1"/>
</dbReference>
<evidence type="ECO:0000256" key="3">
    <source>
        <dbReference type="ARBA" id="ARBA00022729"/>
    </source>
</evidence>
<comment type="similarity">
    <text evidence="2 4">Belongs to the bacterial solute-binding protein 3 family.</text>
</comment>
<evidence type="ECO:0000256" key="4">
    <source>
        <dbReference type="RuleBase" id="RU003744"/>
    </source>
</evidence>
<keyword evidence="9" id="KW-1185">Reference proteome</keyword>
<dbReference type="GO" id="GO:0015276">
    <property type="term" value="F:ligand-gated monoatomic ion channel activity"/>
    <property type="evidence" value="ECO:0007669"/>
    <property type="project" value="InterPro"/>
</dbReference>
<feature type="domain" description="Ionotropic glutamate receptor C-terminal" evidence="7">
    <location>
        <begin position="28"/>
        <end position="247"/>
    </location>
</feature>
<dbReference type="Gene3D" id="3.40.190.10">
    <property type="entry name" value="Periplasmic binding protein-like II"/>
    <property type="match status" value="2"/>
</dbReference>
<dbReference type="PROSITE" id="PS51257">
    <property type="entry name" value="PROKAR_LIPOPROTEIN"/>
    <property type="match status" value="1"/>
</dbReference>
<comment type="subcellular location">
    <subcellularLocation>
        <location evidence="1">Cell envelope</location>
    </subcellularLocation>
</comment>
<evidence type="ECO:0000256" key="5">
    <source>
        <dbReference type="SAM" id="SignalP"/>
    </source>
</evidence>
<feature type="domain" description="Solute-binding protein family 3/N-terminal" evidence="6">
    <location>
        <begin position="28"/>
        <end position="248"/>
    </location>
</feature>
<dbReference type="Pfam" id="PF00497">
    <property type="entry name" value="SBP_bac_3"/>
    <property type="match status" value="1"/>
</dbReference>
<protein>
    <submittedName>
        <fullName evidence="8">Amino acid ABC transporter substrate-binding protein (PAAT family)</fullName>
    </submittedName>
</protein>
<evidence type="ECO:0000259" key="7">
    <source>
        <dbReference type="SMART" id="SM00079"/>
    </source>
</evidence>
<dbReference type="InterPro" id="IPR018313">
    <property type="entry name" value="SBP_3_CS"/>
</dbReference>
<sequence length="250" mass="26829">MKKYLITAASLLVLAALFLGACSAKTTKVTVATDATFPPFETVDESTKELTGFDVELMNAVAEAAGMEIEWVNTPFDSVIAGVSECQYDMAIAAITITDDRKAAMLFSDPYVDAGQIVVVRKDEANITSKDDLTGLVVAAQLGTTGEIEAQAIEGVEYKPYDTYDLAMLDLINGQVDAVIADKPTADSFVGQYTEDLMTVGEAFTEEKYGIAFCKDKTDLQSKVNEALGTLQEDGTVDQLIAKWLVTGAE</sequence>
<name>A0A347ZV02_9CHLR</name>
<dbReference type="EMBL" id="QUMS01000001">
    <property type="protein sequence ID" value="REG10281.1"/>
    <property type="molecule type" value="Genomic_DNA"/>
</dbReference>
<evidence type="ECO:0000313" key="9">
    <source>
        <dbReference type="Proteomes" id="UP000256388"/>
    </source>
</evidence>
<accession>A0A347ZV02</accession>
<dbReference type="PANTHER" id="PTHR35936">
    <property type="entry name" value="MEMBRANE-BOUND LYTIC MUREIN TRANSGLYCOSYLASE F"/>
    <property type="match status" value="1"/>
</dbReference>
<dbReference type="SMART" id="SM00079">
    <property type="entry name" value="PBPe"/>
    <property type="match status" value="1"/>
</dbReference>